<keyword evidence="1" id="KW-0812">Transmembrane</keyword>
<feature type="transmembrane region" description="Helical" evidence="1">
    <location>
        <begin position="74"/>
        <end position="91"/>
    </location>
</feature>
<proteinExistence type="predicted"/>
<dbReference type="Proteomes" id="UP000192360">
    <property type="component" value="Unassembled WGS sequence"/>
</dbReference>
<keyword evidence="1" id="KW-0472">Membrane</keyword>
<gene>
    <name evidence="2" type="ORF">SAMN05660703_1674</name>
</gene>
<protein>
    <recommendedName>
        <fullName evidence="4">SPW repeat-containing protein</fullName>
    </recommendedName>
</protein>
<evidence type="ECO:0000313" key="2">
    <source>
        <dbReference type="EMBL" id="SMC53787.1"/>
    </source>
</evidence>
<feature type="transmembrane region" description="Helical" evidence="1">
    <location>
        <begin position="7"/>
        <end position="22"/>
    </location>
</feature>
<name>A0A1W1ZZD8_9FLAO</name>
<feature type="transmembrane region" description="Helical" evidence="1">
    <location>
        <begin position="51"/>
        <end position="68"/>
    </location>
</feature>
<keyword evidence="1" id="KW-1133">Transmembrane helix</keyword>
<evidence type="ECO:0008006" key="4">
    <source>
        <dbReference type="Google" id="ProtNLM"/>
    </source>
</evidence>
<dbReference type="RefSeq" id="WP_084061031.1">
    <property type="nucleotide sequence ID" value="NZ_FWXO01000002.1"/>
</dbReference>
<dbReference type="OrthoDB" id="1082986at2"/>
<evidence type="ECO:0000313" key="3">
    <source>
        <dbReference type="Proteomes" id="UP000192360"/>
    </source>
</evidence>
<keyword evidence="3" id="KW-1185">Reference proteome</keyword>
<dbReference type="Pfam" id="PF20619">
    <property type="entry name" value="DUF6804"/>
    <property type="match status" value="1"/>
</dbReference>
<sequence>MEKSIKIILAVTFFICLFNMPYGYYELVRFVALVGFGILAYYAYQNNNTAFAVIYVALALLFQPLFKIALGRTLWNIVDVIVGLFLIISLIKNKEENK</sequence>
<reference evidence="2 3" key="1">
    <citation type="submission" date="2017-04" db="EMBL/GenBank/DDBJ databases">
        <authorList>
            <person name="Afonso C.L."/>
            <person name="Miller P.J."/>
            <person name="Scott M.A."/>
            <person name="Spackman E."/>
            <person name="Goraichik I."/>
            <person name="Dimitrov K.M."/>
            <person name="Suarez D.L."/>
            <person name="Swayne D.E."/>
        </authorList>
    </citation>
    <scope>NUCLEOTIDE SEQUENCE [LARGE SCALE GENOMIC DNA]</scope>
    <source>
        <strain evidence="2 3">DSM 21164</strain>
    </source>
</reference>
<dbReference type="AlphaFoldDB" id="A0A1W1ZZD8"/>
<dbReference type="EMBL" id="FWXO01000002">
    <property type="protein sequence ID" value="SMC53787.1"/>
    <property type="molecule type" value="Genomic_DNA"/>
</dbReference>
<dbReference type="STRING" id="504486.SAMN05660703_1674"/>
<evidence type="ECO:0000256" key="1">
    <source>
        <dbReference type="SAM" id="Phobius"/>
    </source>
</evidence>
<dbReference type="InterPro" id="IPR046548">
    <property type="entry name" value="DUF6804"/>
</dbReference>
<organism evidence="2 3">
    <name type="scientific">Cellulophaga tyrosinoxydans</name>
    <dbReference type="NCBI Taxonomy" id="504486"/>
    <lineage>
        <taxon>Bacteria</taxon>
        <taxon>Pseudomonadati</taxon>
        <taxon>Bacteroidota</taxon>
        <taxon>Flavobacteriia</taxon>
        <taxon>Flavobacteriales</taxon>
        <taxon>Flavobacteriaceae</taxon>
        <taxon>Cellulophaga</taxon>
    </lineage>
</organism>
<accession>A0A1W1ZZD8</accession>